<protein>
    <recommendedName>
        <fullName evidence="4">Cyclic nucleotide-binding domain-containing protein</fullName>
    </recommendedName>
</protein>
<keyword evidence="3" id="KW-1185">Reference proteome</keyword>
<proteinExistence type="predicted"/>
<evidence type="ECO:0000313" key="3">
    <source>
        <dbReference type="Proteomes" id="UP000663828"/>
    </source>
</evidence>
<dbReference type="EMBL" id="CAJNOJ010000003">
    <property type="protein sequence ID" value="CAF0732606.1"/>
    <property type="molecule type" value="Genomic_DNA"/>
</dbReference>
<reference evidence="2" key="1">
    <citation type="submission" date="2021-02" db="EMBL/GenBank/DDBJ databases">
        <authorList>
            <person name="Nowell W R."/>
        </authorList>
    </citation>
    <scope>NUCLEOTIDE SEQUENCE</scope>
</reference>
<comment type="caution">
    <text evidence="2">The sequence shown here is derived from an EMBL/GenBank/DDBJ whole genome shotgun (WGS) entry which is preliminary data.</text>
</comment>
<evidence type="ECO:0000313" key="1">
    <source>
        <dbReference type="EMBL" id="CAF0732606.1"/>
    </source>
</evidence>
<dbReference type="PANTHER" id="PTHR23011">
    <property type="entry name" value="CYCLIC NUCLEOTIDE-BINDING DOMAIN CONTAINING PROTEIN"/>
    <property type="match status" value="1"/>
</dbReference>
<evidence type="ECO:0008006" key="4">
    <source>
        <dbReference type="Google" id="ProtNLM"/>
    </source>
</evidence>
<dbReference type="PANTHER" id="PTHR23011:SF28">
    <property type="entry name" value="CYCLIC NUCLEOTIDE-BINDING DOMAIN CONTAINING PROTEIN"/>
    <property type="match status" value="1"/>
</dbReference>
<sequence>MNFAVNLQSSTFNQTSSFLRLVEHIRRCVHEREQIKHQRSVSDYIEHLRRSMNENPLLTRALFQFYATIKTFSSQNNHEKTSLDNLYTIDHDIDLKSSLSEISLTDLKPTKSTTHYIQPMNNTHQTTGLLTKATLTAINKAPHQRSTHDVEILKHLLHNCENLRQSPSHVRHYAARSLRLLTYPPNTIITRQNHPSILVYIIVSGTCKTVLETEERAIFGTDLNIGCVYEDNSVDYRLNGLITSEMSQCNLVAFFRRDIQVYTNYLSDIMKQSLLEQLRTKSTFTVLYWRNDIVEYFLKWTKYKQYAVDEIIYGNVDYQDENLYFILHGQISFVCLLNFPSRMIHHPHLNKLYQAQNSQENEKGITWRFLEVFILSNGHYFGFEPVTTHAWYLTRTIVDIISIPKDRFKQLGHFASMVFEKLREDFLDMYPNTNSIRQSYIKYLQTNQSSEKDFVTVKFKNKKQPIISTSHEKINWIPKQNLLSIYLKNLSYY</sequence>
<dbReference type="OrthoDB" id="10050652at2759"/>
<dbReference type="SUPFAM" id="SSF51206">
    <property type="entry name" value="cAMP-binding domain-like"/>
    <property type="match status" value="2"/>
</dbReference>
<dbReference type="InterPro" id="IPR014710">
    <property type="entry name" value="RmlC-like_jellyroll"/>
</dbReference>
<dbReference type="Proteomes" id="UP000663852">
    <property type="component" value="Unassembled WGS sequence"/>
</dbReference>
<evidence type="ECO:0000313" key="2">
    <source>
        <dbReference type="EMBL" id="CAF0790803.1"/>
    </source>
</evidence>
<name>A0A813S6L3_ADIRI</name>
<dbReference type="AlphaFoldDB" id="A0A813S6L3"/>
<accession>A0A813S6L3</accession>
<dbReference type="InterPro" id="IPR018490">
    <property type="entry name" value="cNMP-bd_dom_sf"/>
</dbReference>
<gene>
    <name evidence="1" type="ORF">EDS130_LOCUS1201</name>
    <name evidence="2" type="ORF">XAT740_LOCUS2472</name>
</gene>
<dbReference type="Gene3D" id="2.60.120.10">
    <property type="entry name" value="Jelly Rolls"/>
    <property type="match status" value="1"/>
</dbReference>
<organism evidence="2 3">
    <name type="scientific">Adineta ricciae</name>
    <name type="common">Rotifer</name>
    <dbReference type="NCBI Taxonomy" id="249248"/>
    <lineage>
        <taxon>Eukaryota</taxon>
        <taxon>Metazoa</taxon>
        <taxon>Spiralia</taxon>
        <taxon>Gnathifera</taxon>
        <taxon>Rotifera</taxon>
        <taxon>Eurotatoria</taxon>
        <taxon>Bdelloidea</taxon>
        <taxon>Adinetida</taxon>
        <taxon>Adinetidae</taxon>
        <taxon>Adineta</taxon>
    </lineage>
</organism>
<dbReference type="Proteomes" id="UP000663828">
    <property type="component" value="Unassembled WGS sequence"/>
</dbReference>
<dbReference type="EMBL" id="CAJNOR010000086">
    <property type="protein sequence ID" value="CAF0790803.1"/>
    <property type="molecule type" value="Genomic_DNA"/>
</dbReference>